<dbReference type="PANTHER" id="PTHR21253:SF0">
    <property type="entry name" value="F-BOX ONLY PROTEIN 11-RELATED"/>
    <property type="match status" value="1"/>
</dbReference>
<sequence>MNLKSALLMMVIAMQTVLCYYNSELKNFGNCPNLKTSLVPVRKRRHLAFPTGSAVSVTTSATKTFMTHVPSGWFLVVEAELVYKLPDAEFIAASKRRKLHHRQKKEAWDLLQSAFDSRNINGRVCVLRSICEAKMHLAPKGKSLVHDILRSLFTAPLHDEKFVEEIGDTYNELLDSDFCEKPNDCPFSIFGLILSLNKQRDKIV</sequence>
<evidence type="ECO:0000256" key="1">
    <source>
        <dbReference type="SAM" id="SignalP"/>
    </source>
</evidence>
<dbReference type="Pfam" id="PF07841">
    <property type="entry name" value="DM4_12"/>
    <property type="match status" value="1"/>
</dbReference>
<dbReference type="OrthoDB" id="8180611at2759"/>
<dbReference type="InterPro" id="IPR006631">
    <property type="entry name" value="DM4_12"/>
</dbReference>
<keyword evidence="1" id="KW-0732">Signal</keyword>
<evidence type="ECO:0000313" key="4">
    <source>
        <dbReference type="Proteomes" id="UP000494106"/>
    </source>
</evidence>
<dbReference type="Proteomes" id="UP000494256">
    <property type="component" value="Unassembled WGS sequence"/>
</dbReference>
<keyword evidence="4" id="KW-1185">Reference proteome</keyword>
<feature type="signal peptide" evidence="1">
    <location>
        <begin position="1"/>
        <end position="19"/>
    </location>
</feature>
<name>A0A8S1AHS3_ARCPL</name>
<dbReference type="Proteomes" id="UP000494106">
    <property type="component" value="Unassembled WGS sequence"/>
</dbReference>
<evidence type="ECO:0000313" key="3">
    <source>
        <dbReference type="EMBL" id="CAB3260551.1"/>
    </source>
</evidence>
<dbReference type="AlphaFoldDB" id="A0A8S1AHS3"/>
<dbReference type="PANTHER" id="PTHR21253">
    <property type="entry name" value="F-BOX ONLY PROTEIN 11-RELATED"/>
    <property type="match status" value="1"/>
</dbReference>
<reference evidence="4 5" key="1">
    <citation type="submission" date="2020-04" db="EMBL/GenBank/DDBJ databases">
        <authorList>
            <person name="Wallbank WR R."/>
            <person name="Pardo Diaz C."/>
            <person name="Kozak K."/>
            <person name="Martin S."/>
            <person name="Jiggins C."/>
            <person name="Moest M."/>
            <person name="Warren A I."/>
            <person name="Byers J.R.P. K."/>
            <person name="Montejo-Kovacevich G."/>
            <person name="Yen C E."/>
        </authorList>
    </citation>
    <scope>NUCLEOTIDE SEQUENCE [LARGE SCALE GENOMIC DNA]</scope>
</reference>
<dbReference type="EMBL" id="CADEBC010000522">
    <property type="protein sequence ID" value="CAB3244863.1"/>
    <property type="molecule type" value="Genomic_DNA"/>
</dbReference>
<evidence type="ECO:0000313" key="2">
    <source>
        <dbReference type="EMBL" id="CAB3244863.1"/>
    </source>
</evidence>
<comment type="caution">
    <text evidence="2">The sequence shown here is derived from an EMBL/GenBank/DDBJ whole genome shotgun (WGS) entry which is preliminary data.</text>
</comment>
<dbReference type="SMART" id="SM00718">
    <property type="entry name" value="DM4_12"/>
    <property type="match status" value="1"/>
</dbReference>
<gene>
    <name evidence="2" type="ORF">APLA_LOCUS10192</name>
    <name evidence="3" type="ORF">APLA_LOCUS17041</name>
</gene>
<feature type="chain" id="PRO_5036273086" evidence="1">
    <location>
        <begin position="20"/>
        <end position="204"/>
    </location>
</feature>
<evidence type="ECO:0000313" key="5">
    <source>
        <dbReference type="Proteomes" id="UP000494256"/>
    </source>
</evidence>
<protein>
    <submittedName>
        <fullName evidence="2">Uncharacterized protein</fullName>
    </submittedName>
</protein>
<accession>A0A8S1AHS3</accession>
<dbReference type="EMBL" id="CADEBD010000857">
    <property type="protein sequence ID" value="CAB3260551.1"/>
    <property type="molecule type" value="Genomic_DNA"/>
</dbReference>
<proteinExistence type="predicted"/>
<organism evidence="2 4">
    <name type="scientific">Arctia plantaginis</name>
    <name type="common">Wood tiger moth</name>
    <name type="synonym">Phalaena plantaginis</name>
    <dbReference type="NCBI Taxonomy" id="874455"/>
    <lineage>
        <taxon>Eukaryota</taxon>
        <taxon>Metazoa</taxon>
        <taxon>Ecdysozoa</taxon>
        <taxon>Arthropoda</taxon>
        <taxon>Hexapoda</taxon>
        <taxon>Insecta</taxon>
        <taxon>Pterygota</taxon>
        <taxon>Neoptera</taxon>
        <taxon>Endopterygota</taxon>
        <taxon>Lepidoptera</taxon>
        <taxon>Glossata</taxon>
        <taxon>Ditrysia</taxon>
        <taxon>Noctuoidea</taxon>
        <taxon>Erebidae</taxon>
        <taxon>Arctiinae</taxon>
        <taxon>Arctia</taxon>
    </lineage>
</organism>